<proteinExistence type="inferred from homology"/>
<organism evidence="3 4">
    <name type="scientific">Sporolactobacillus spathodeae</name>
    <dbReference type="NCBI Taxonomy" id="1465502"/>
    <lineage>
        <taxon>Bacteria</taxon>
        <taxon>Bacillati</taxon>
        <taxon>Bacillota</taxon>
        <taxon>Bacilli</taxon>
        <taxon>Bacillales</taxon>
        <taxon>Sporolactobacillaceae</taxon>
        <taxon>Sporolactobacillus</taxon>
    </lineage>
</organism>
<dbReference type="InterPro" id="IPR003425">
    <property type="entry name" value="CCB3/YggT"/>
</dbReference>
<sequence length="88" mass="9940">MYLVAVIISKAISIYSWILMIYVLMSWVPSIQNSQIGYLFARVCEPYLSPFRRFIPPLGGVLDLSPVIAFLVLQFASRGIIQILLTFG</sequence>
<feature type="transmembrane region" description="Helical" evidence="2">
    <location>
        <begin position="12"/>
        <end position="30"/>
    </location>
</feature>
<dbReference type="Pfam" id="PF02325">
    <property type="entry name" value="CCB3_YggT"/>
    <property type="match status" value="1"/>
</dbReference>
<dbReference type="Proteomes" id="UP000823201">
    <property type="component" value="Unassembled WGS sequence"/>
</dbReference>
<accession>A0ABS2Q916</accession>
<comment type="caution">
    <text evidence="3">The sequence shown here is derived from an EMBL/GenBank/DDBJ whole genome shotgun (WGS) entry which is preliminary data.</text>
</comment>
<evidence type="ECO:0000313" key="3">
    <source>
        <dbReference type="EMBL" id="MBM7658277.1"/>
    </source>
</evidence>
<gene>
    <name evidence="3" type="ORF">JOC27_001730</name>
</gene>
<comment type="similarity">
    <text evidence="1">Belongs to the YggT family.</text>
</comment>
<evidence type="ECO:0000256" key="1">
    <source>
        <dbReference type="ARBA" id="ARBA00010894"/>
    </source>
</evidence>
<name>A0ABS2Q916_9BACL</name>
<dbReference type="EMBL" id="JAFBEV010000014">
    <property type="protein sequence ID" value="MBM7658277.1"/>
    <property type="molecule type" value="Genomic_DNA"/>
</dbReference>
<dbReference type="PANTHER" id="PTHR33219">
    <property type="entry name" value="YLMG HOMOLOG PROTEIN 2, CHLOROPLASTIC"/>
    <property type="match status" value="1"/>
</dbReference>
<evidence type="ECO:0000313" key="4">
    <source>
        <dbReference type="Proteomes" id="UP000823201"/>
    </source>
</evidence>
<evidence type="ECO:0000256" key="2">
    <source>
        <dbReference type="SAM" id="Phobius"/>
    </source>
</evidence>
<keyword evidence="2" id="KW-1133">Transmembrane helix</keyword>
<dbReference type="PANTHER" id="PTHR33219:SF14">
    <property type="entry name" value="PROTEIN COFACTOR ASSEMBLY OF COMPLEX C SUBUNIT B CCB3, CHLOROPLASTIC-RELATED"/>
    <property type="match status" value="1"/>
</dbReference>
<protein>
    <submittedName>
        <fullName evidence="3">YggT family protein</fullName>
    </submittedName>
</protein>
<keyword evidence="2" id="KW-0812">Transmembrane</keyword>
<dbReference type="RefSeq" id="WP_205006839.1">
    <property type="nucleotide sequence ID" value="NZ_JAFBEV010000014.1"/>
</dbReference>
<reference evidence="3 4" key="1">
    <citation type="submission" date="2021-01" db="EMBL/GenBank/DDBJ databases">
        <title>Genomic Encyclopedia of Type Strains, Phase IV (KMG-IV): sequencing the most valuable type-strain genomes for metagenomic binning, comparative biology and taxonomic classification.</title>
        <authorList>
            <person name="Goeker M."/>
        </authorList>
    </citation>
    <scope>NUCLEOTIDE SEQUENCE [LARGE SCALE GENOMIC DNA]</scope>
    <source>
        <strain evidence="3 4">DSM 100968</strain>
    </source>
</reference>
<keyword evidence="2" id="KW-0472">Membrane</keyword>
<keyword evidence="4" id="KW-1185">Reference proteome</keyword>